<accession>E4V265</accession>
<keyword evidence="1" id="KW-1133">Transmembrane helix</keyword>
<sequence length="246" mass="27730">MQFFTKDGMSAISQAFERYPRALTAAAAVLVIVGAPAAFLLYHHDRLGRKVRHSTIRGSLADTPLQDIKSMPESALNKDAASKTRALYDVASLSTLSINISPALSEDEILTRYLRRNMTAFSRFPQAYALSLNCDQHARKTFKASHIQRLNFEPGDVVCAAYTVVFREQNRVEFAMELNQIRGRLVTTFERNGGQITFKTQTAMWQSSDLKAPMPLETPILKFAHELTSWWMLEAGILYLTDYTSI</sequence>
<keyword evidence="1" id="KW-0812">Transmembrane</keyword>
<evidence type="ECO:0000256" key="1">
    <source>
        <dbReference type="SAM" id="Phobius"/>
    </source>
</evidence>
<dbReference type="InParanoid" id="E4V265"/>
<dbReference type="HOGENOM" id="CLU_080238_1_0_1"/>
<name>E4V265_ARTGP</name>
<protein>
    <submittedName>
        <fullName evidence="2">Uncharacterized protein</fullName>
    </submittedName>
</protein>
<dbReference type="eggNOG" id="ENOG502S87B">
    <property type="taxonomic scope" value="Eukaryota"/>
</dbReference>
<dbReference type="AlphaFoldDB" id="E4V265"/>
<evidence type="ECO:0000313" key="2">
    <source>
        <dbReference type="EMBL" id="EFR04130.1"/>
    </source>
</evidence>
<organism evidence="3">
    <name type="scientific">Arthroderma gypseum (strain ATCC MYA-4604 / CBS 118893)</name>
    <name type="common">Microsporum gypseum</name>
    <dbReference type="NCBI Taxonomy" id="535722"/>
    <lineage>
        <taxon>Eukaryota</taxon>
        <taxon>Fungi</taxon>
        <taxon>Dikarya</taxon>
        <taxon>Ascomycota</taxon>
        <taxon>Pezizomycotina</taxon>
        <taxon>Eurotiomycetes</taxon>
        <taxon>Eurotiomycetidae</taxon>
        <taxon>Onygenales</taxon>
        <taxon>Arthrodermataceae</taxon>
        <taxon>Nannizzia</taxon>
    </lineage>
</organism>
<feature type="transmembrane region" description="Helical" evidence="1">
    <location>
        <begin position="22"/>
        <end position="42"/>
    </location>
</feature>
<dbReference type="OrthoDB" id="5599753at2759"/>
<evidence type="ECO:0000313" key="3">
    <source>
        <dbReference type="Proteomes" id="UP000002669"/>
    </source>
</evidence>
<dbReference type="RefSeq" id="XP_003171138.1">
    <property type="nucleotide sequence ID" value="XM_003171090.1"/>
</dbReference>
<keyword evidence="1" id="KW-0472">Membrane</keyword>
<reference evidence="3" key="1">
    <citation type="journal article" date="2012" name="MBio">
        <title>Comparative genome analysis of Trichophyton rubrum and related dermatophytes reveals candidate genes involved in infection.</title>
        <authorList>
            <person name="Martinez D.A."/>
            <person name="Oliver B.G."/>
            <person name="Graeser Y."/>
            <person name="Goldberg J.M."/>
            <person name="Li W."/>
            <person name="Martinez-Rossi N.M."/>
            <person name="Monod M."/>
            <person name="Shelest E."/>
            <person name="Barton R.C."/>
            <person name="Birch E."/>
            <person name="Brakhage A.A."/>
            <person name="Chen Z."/>
            <person name="Gurr S.J."/>
            <person name="Heiman D."/>
            <person name="Heitman J."/>
            <person name="Kosti I."/>
            <person name="Rossi A."/>
            <person name="Saif S."/>
            <person name="Samalova M."/>
            <person name="Saunders C.W."/>
            <person name="Shea T."/>
            <person name="Summerbell R.C."/>
            <person name="Xu J."/>
            <person name="Young S."/>
            <person name="Zeng Q."/>
            <person name="Birren B.W."/>
            <person name="Cuomo C.A."/>
            <person name="White T.C."/>
        </authorList>
    </citation>
    <scope>NUCLEOTIDE SEQUENCE [LARGE SCALE GENOMIC DNA]</scope>
    <source>
        <strain evidence="3">ATCC MYA-4604 / CBS 118893</strain>
    </source>
</reference>
<dbReference type="EMBL" id="DS989827">
    <property type="protein sequence ID" value="EFR04130.1"/>
    <property type="molecule type" value="Genomic_DNA"/>
</dbReference>
<proteinExistence type="predicted"/>
<gene>
    <name evidence="2" type="ORF">MGYG_07137</name>
</gene>
<dbReference type="OMA" id="AWWLIDS"/>
<keyword evidence="3" id="KW-1185">Reference proteome</keyword>
<dbReference type="GeneID" id="10026387"/>
<dbReference type="VEuPathDB" id="FungiDB:MGYG_07137"/>
<dbReference type="Proteomes" id="UP000002669">
    <property type="component" value="Unassembled WGS sequence"/>
</dbReference>